<feature type="domain" description="UBC core" evidence="4">
    <location>
        <begin position="1133"/>
        <end position="1293"/>
    </location>
</feature>
<evidence type="ECO:0000259" key="4">
    <source>
        <dbReference type="PROSITE" id="PS50127"/>
    </source>
</evidence>
<feature type="compositionally biased region" description="Basic and acidic residues" evidence="3">
    <location>
        <begin position="1542"/>
        <end position="1561"/>
    </location>
</feature>
<evidence type="ECO:0000256" key="3">
    <source>
        <dbReference type="SAM" id="MobiDB-lite"/>
    </source>
</evidence>
<feature type="compositionally biased region" description="Acidic residues" evidence="3">
    <location>
        <begin position="600"/>
        <end position="634"/>
    </location>
</feature>
<feature type="region of interest" description="Disordered" evidence="3">
    <location>
        <begin position="847"/>
        <end position="918"/>
    </location>
</feature>
<keyword evidence="2" id="KW-0833">Ubl conjugation pathway</keyword>
<feature type="compositionally biased region" description="Polar residues" evidence="3">
    <location>
        <begin position="989"/>
        <end position="1031"/>
    </location>
</feature>
<feature type="region of interest" description="Disordered" evidence="3">
    <location>
        <begin position="1358"/>
        <end position="1385"/>
    </location>
</feature>
<dbReference type="Pfam" id="PF23043">
    <property type="entry name" value="SH3-B_UBE2O"/>
    <property type="match status" value="1"/>
</dbReference>
<feature type="region of interest" description="Disordered" evidence="3">
    <location>
        <begin position="324"/>
        <end position="390"/>
    </location>
</feature>
<evidence type="ECO:0000256" key="1">
    <source>
        <dbReference type="ARBA" id="ARBA00022679"/>
    </source>
</evidence>
<feature type="compositionally biased region" description="Polar residues" evidence="3">
    <location>
        <begin position="325"/>
        <end position="347"/>
    </location>
</feature>
<keyword evidence="6" id="KW-1185">Reference proteome</keyword>
<dbReference type="CDD" id="cd23837">
    <property type="entry name" value="UBCc_UBE2O"/>
    <property type="match status" value="1"/>
</dbReference>
<feature type="region of interest" description="Disordered" evidence="3">
    <location>
        <begin position="600"/>
        <end position="650"/>
    </location>
</feature>
<dbReference type="InterPro" id="IPR057734">
    <property type="entry name" value="UBE2O-like_SH3-C"/>
</dbReference>
<feature type="compositionally biased region" description="Polar residues" evidence="3">
    <location>
        <begin position="1086"/>
        <end position="1095"/>
    </location>
</feature>
<keyword evidence="1" id="KW-0808">Transferase</keyword>
<dbReference type="PANTHER" id="PTHR46116">
    <property type="entry name" value="(E3-INDEPENDENT) E2 UBIQUITIN-CONJUGATING ENZYME"/>
    <property type="match status" value="1"/>
</dbReference>
<dbReference type="InterPro" id="IPR057735">
    <property type="entry name" value="UBE2O-like_tSH3-B"/>
</dbReference>
<reference evidence="5" key="1">
    <citation type="journal article" date="2023" name="G3 (Bethesda)">
        <title>A reference genome for the long-term kleptoplast-retaining sea slug Elysia crispata morphotype clarki.</title>
        <authorList>
            <person name="Eastman K.E."/>
            <person name="Pendleton A.L."/>
            <person name="Shaikh M.A."/>
            <person name="Suttiyut T."/>
            <person name="Ogas R."/>
            <person name="Tomko P."/>
            <person name="Gavelis G."/>
            <person name="Widhalm J.R."/>
            <person name="Wisecaver J.H."/>
        </authorList>
    </citation>
    <scope>NUCLEOTIDE SEQUENCE</scope>
    <source>
        <strain evidence="5">ECLA1</strain>
    </source>
</reference>
<protein>
    <recommendedName>
        <fullName evidence="4">UBC core domain-containing protein</fullName>
    </recommendedName>
</protein>
<gene>
    <name evidence="5" type="ORF">RRG08_025249</name>
</gene>
<dbReference type="GO" id="GO:0061631">
    <property type="term" value="F:ubiquitin conjugating enzyme activity"/>
    <property type="evidence" value="ECO:0007669"/>
    <property type="project" value="TreeGrafter"/>
</dbReference>
<dbReference type="InterPro" id="IPR016135">
    <property type="entry name" value="UBQ-conjugating_enzyme/RWD"/>
</dbReference>
<dbReference type="Proteomes" id="UP001283361">
    <property type="component" value="Unassembled WGS sequence"/>
</dbReference>
<accession>A0AAE1AB90</accession>
<evidence type="ECO:0000313" key="6">
    <source>
        <dbReference type="Proteomes" id="UP001283361"/>
    </source>
</evidence>
<proteinExistence type="predicted"/>
<name>A0AAE1AB90_9GAST</name>
<dbReference type="Pfam" id="PF23044">
    <property type="entry name" value="SH3-C_UBE2O"/>
    <property type="match status" value="1"/>
</dbReference>
<dbReference type="Pfam" id="PF23046">
    <property type="entry name" value="tSH3-B_UBE2O"/>
    <property type="match status" value="1"/>
</dbReference>
<dbReference type="PROSITE" id="PS50127">
    <property type="entry name" value="UBC_2"/>
    <property type="match status" value="1"/>
</dbReference>
<sequence length="1561" mass="172964">MAAYSLFAEDEVCVHKPGKGFCFGLVLENSEFLSSSDDDEGEKSEDRLQAGKVKVAWHPTGKETVVAENKLQLVDRSLMPGDVVRRLIPGQESQCGFVMNLDVHSHLRILQSNKYIYNVNSKDLQPIEKFECFQEVMLDSWLGRVENVVVDAVLVFSDGAKCQIDQEELNSFDEKVERHGKFSECLYYPGQELKGPLAGLAEAKWLHSTARHCHKAANKKGRTASVQFTIEKIITKQVEVLWVFRGYEKVESPEIAVSPPSKIVEGNDINRLKVLDWFSHCSVQIGDRMFYRVKNDDDVTTVSPSKAYDAQAALVKECPVRVGKTSDNQSNAEITSASYSNQSATNDTGDDEDAEYVDIYDEEDEDSEAEEKLGACGGRNPSSRSNKKKHCLYKGGTGGNSQRHKLGQHMKQNTRRACPKDRSVKADDIIEVEIEFNNSWAAVMWQDGTVERDIPSVELFPVHHLDELEFFPGDYVLPSIDLPEQVDYGVLVKADHRERTCLVHWFKAYDVGKASEPTVVERYAEMSVYDIKDHPDYKFRPGQSVVRVGGFENLPNESGASSQGVGQVYELDPNGHLIIKWADGCISQCFPQEVFIVSDEAEESDNESWDSESDYDSEASGDTWETESESEIIGEDGAKGDAGDGNPLHSDALSEQKEELNVLLGRAETALSRLQKLLNNFDVTVSAPECFTDIIRIYRSCHDLDKILQSSFFNDPELTALISQAKLELGRGRVNRISQNLAQMFEQWSKSLPADAASVMTREGSNIGTVSVGGKTIKIGTVKNGKIVEVNMQVASEEDPTHAQNGLIAAAEIGSSSGATGGEGIHNDGDKSSVSCSECSEVKSMKKESSEPSISCHKSRERRPSDPISDYSGTLSRRNNEPNLVGENCVSKAPKRTKIDGCDDSGREVKKSRDESKNSSHIAQELCFKICQNLQKQVVKIQEEVNKRARRLISASGNSSEKSQESMASENSLEDDDKYNQKLPEVSDTKTITSQQQQVDNNLTSPIESGIQKPSDNNGFQSEGSANNGETGDSVPHSIDEAGEKASFVTGDGGLLSTRACDEGGDVPKQNAANVRTDPGNEASCEESSSRTSLASEDLQTDPGPCKGFEIYGEVVSFHKYVSEESQPTKLAVFKNCIRKELKLFHSSLPDGIFVKGFEDRLDLYSVMILGPEGTPYEDALFLFDIMMPNDYPSSPPLLHYYSFCSDRLNPNLYEDGKVCVSLLGTWSGKGSEVWTAKSNLLQVLLSIQGLILVQEPYYNEAYYERQRGTQIGYENSRMYNEMAVLKTVQSLTRMCQNLPELFKEEIYKYLKNHGPRLIKRLRYWMDLNEQQRKSSQGLSVPCASELFGDQAANSPGQTCTVGGKSNAVPNGSGHLLNTTQSTDAEQEVKPVTHDYNKENIHHSQSSSSSVDRIFDRTSEGSGKVEMTDETNSQKLAGRSSLPNGLPFSPDTTKDMEMGTSVDTITSHIPMFSSSLKKEEQVLFNPKLPSVDSLKKPEFPLFPMSRGFCLTLQKYLVLYERALQAMHDPATVNSQDASKPAQEIETKVSDLTITKKDSEAF</sequence>
<dbReference type="InterPro" id="IPR000608">
    <property type="entry name" value="UBC"/>
</dbReference>
<organism evidence="5 6">
    <name type="scientific">Elysia crispata</name>
    <name type="common">lettuce slug</name>
    <dbReference type="NCBI Taxonomy" id="231223"/>
    <lineage>
        <taxon>Eukaryota</taxon>
        <taxon>Metazoa</taxon>
        <taxon>Spiralia</taxon>
        <taxon>Lophotrochozoa</taxon>
        <taxon>Mollusca</taxon>
        <taxon>Gastropoda</taxon>
        <taxon>Heterobranchia</taxon>
        <taxon>Euthyneura</taxon>
        <taxon>Panpulmonata</taxon>
        <taxon>Sacoglossa</taxon>
        <taxon>Placobranchoidea</taxon>
        <taxon>Plakobranchidae</taxon>
        <taxon>Elysia</taxon>
    </lineage>
</organism>
<feature type="region of interest" description="Disordered" evidence="3">
    <location>
        <begin position="952"/>
        <end position="1039"/>
    </location>
</feature>
<dbReference type="SUPFAM" id="SSF54495">
    <property type="entry name" value="UBC-like"/>
    <property type="match status" value="1"/>
</dbReference>
<comment type="caution">
    <text evidence="5">The sequence shown here is derived from an EMBL/GenBank/DDBJ whole genome shotgun (WGS) entry which is preliminary data.</text>
</comment>
<feature type="compositionally biased region" description="Polar residues" evidence="3">
    <location>
        <begin position="955"/>
        <end position="971"/>
    </location>
</feature>
<feature type="region of interest" description="Disordered" evidence="3">
    <location>
        <begin position="1059"/>
        <end position="1101"/>
    </location>
</feature>
<feature type="region of interest" description="Disordered" evidence="3">
    <location>
        <begin position="814"/>
        <end position="834"/>
    </location>
</feature>
<dbReference type="InterPro" id="IPR057733">
    <property type="entry name" value="UBE2O-like_SH3-B"/>
</dbReference>
<feature type="region of interest" description="Disordered" evidence="3">
    <location>
        <begin position="1419"/>
        <end position="1458"/>
    </location>
</feature>
<evidence type="ECO:0000256" key="2">
    <source>
        <dbReference type="ARBA" id="ARBA00022786"/>
    </source>
</evidence>
<dbReference type="EMBL" id="JAWDGP010002313">
    <property type="protein sequence ID" value="KAK3784056.1"/>
    <property type="molecule type" value="Genomic_DNA"/>
</dbReference>
<feature type="region of interest" description="Disordered" evidence="3">
    <location>
        <begin position="1531"/>
        <end position="1561"/>
    </location>
</feature>
<dbReference type="SMART" id="SM00212">
    <property type="entry name" value="UBCc"/>
    <property type="match status" value="1"/>
</dbReference>
<dbReference type="Gene3D" id="3.10.110.10">
    <property type="entry name" value="Ubiquitin Conjugating Enzyme"/>
    <property type="match status" value="1"/>
</dbReference>
<feature type="compositionally biased region" description="Acidic residues" evidence="3">
    <location>
        <begin position="348"/>
        <end position="369"/>
    </location>
</feature>
<feature type="compositionally biased region" description="Basic and acidic residues" evidence="3">
    <location>
        <begin position="897"/>
        <end position="918"/>
    </location>
</feature>
<dbReference type="PANTHER" id="PTHR46116:SF15">
    <property type="entry name" value="(E3-INDEPENDENT) E2 UBIQUITIN-CONJUGATING ENZYME"/>
    <property type="match status" value="1"/>
</dbReference>
<dbReference type="Pfam" id="PF00179">
    <property type="entry name" value="UQ_con"/>
    <property type="match status" value="1"/>
</dbReference>
<evidence type="ECO:0000313" key="5">
    <source>
        <dbReference type="EMBL" id="KAK3784056.1"/>
    </source>
</evidence>